<organism evidence="3 4">
    <name type="scientific">Cereibacter changlensis JA139</name>
    <dbReference type="NCBI Taxonomy" id="1188249"/>
    <lineage>
        <taxon>Bacteria</taxon>
        <taxon>Pseudomonadati</taxon>
        <taxon>Pseudomonadota</taxon>
        <taxon>Alphaproteobacteria</taxon>
        <taxon>Rhodobacterales</taxon>
        <taxon>Paracoccaceae</taxon>
        <taxon>Cereibacter</taxon>
    </lineage>
</organism>
<name>A0A2T4JXV4_9RHOB</name>
<sequence length="52" mass="5388">TVAQDEASCIVFGMPKEAIAHGGVTKILPLSQIAGEILSFAERHNPGGRGRG</sequence>
<reference evidence="3 4" key="1">
    <citation type="submission" date="2018-03" db="EMBL/GenBank/DDBJ databases">
        <title>Cereibacter changlensis.</title>
        <authorList>
            <person name="Meyer T.E."/>
            <person name="Miller S."/>
            <person name="Lodha T."/>
            <person name="Gandham S."/>
            <person name="Chintalapati S."/>
            <person name="Chintalapati V.R."/>
        </authorList>
    </citation>
    <scope>NUCLEOTIDE SEQUENCE [LARGE SCALE GENOMIC DNA]</scope>
    <source>
        <strain evidence="3 4">JA139</strain>
    </source>
</reference>
<dbReference type="Proteomes" id="UP000241010">
    <property type="component" value="Unassembled WGS sequence"/>
</dbReference>
<accession>A0A2T4JXV4</accession>
<evidence type="ECO:0000313" key="3">
    <source>
        <dbReference type="EMBL" id="PTE22748.1"/>
    </source>
</evidence>
<evidence type="ECO:0000313" key="4">
    <source>
        <dbReference type="Proteomes" id="UP000241010"/>
    </source>
</evidence>
<evidence type="ECO:0000259" key="2">
    <source>
        <dbReference type="PROSITE" id="PS50122"/>
    </source>
</evidence>
<comment type="caution">
    <text evidence="3">The sequence shown here is derived from an EMBL/GenBank/DDBJ whole genome shotgun (WGS) entry which is preliminary data.</text>
</comment>
<dbReference type="SUPFAM" id="SSF52738">
    <property type="entry name" value="Methylesterase CheB, C-terminal domain"/>
    <property type="match status" value="1"/>
</dbReference>
<dbReference type="GO" id="GO:0006935">
    <property type="term" value="P:chemotaxis"/>
    <property type="evidence" value="ECO:0007669"/>
    <property type="project" value="InterPro"/>
</dbReference>
<comment type="caution">
    <text evidence="1">Lacks conserved residue(s) required for the propagation of feature annotation.</text>
</comment>
<dbReference type="GO" id="GO:0000156">
    <property type="term" value="F:phosphorelay response regulator activity"/>
    <property type="evidence" value="ECO:0007669"/>
    <property type="project" value="InterPro"/>
</dbReference>
<dbReference type="InterPro" id="IPR000673">
    <property type="entry name" value="Sig_transdc_resp-reg_Me-estase"/>
</dbReference>
<keyword evidence="4" id="KW-1185">Reference proteome</keyword>
<dbReference type="GO" id="GO:0008984">
    <property type="term" value="F:protein-glutamate methylesterase activity"/>
    <property type="evidence" value="ECO:0007669"/>
    <property type="project" value="InterPro"/>
</dbReference>
<gene>
    <name evidence="3" type="ORF">C5F48_05810</name>
</gene>
<dbReference type="EMBL" id="PZKG01000016">
    <property type="protein sequence ID" value="PTE22748.1"/>
    <property type="molecule type" value="Genomic_DNA"/>
</dbReference>
<feature type="non-terminal residue" evidence="3">
    <location>
        <position position="1"/>
    </location>
</feature>
<dbReference type="GO" id="GO:0005737">
    <property type="term" value="C:cytoplasm"/>
    <property type="evidence" value="ECO:0007669"/>
    <property type="project" value="InterPro"/>
</dbReference>
<dbReference type="Pfam" id="PF01339">
    <property type="entry name" value="CheB_methylest"/>
    <property type="match status" value="1"/>
</dbReference>
<dbReference type="Gene3D" id="3.40.50.180">
    <property type="entry name" value="Methylesterase CheB, C-terminal domain"/>
    <property type="match status" value="1"/>
</dbReference>
<feature type="domain" description="CheB-type methylesterase" evidence="2">
    <location>
        <begin position="1"/>
        <end position="44"/>
    </location>
</feature>
<evidence type="ECO:0000256" key="1">
    <source>
        <dbReference type="PROSITE-ProRule" id="PRU00050"/>
    </source>
</evidence>
<proteinExistence type="predicted"/>
<protein>
    <submittedName>
        <fullName evidence="3">Chemotaxis response regulator protein-glutamate methylesterase</fullName>
    </submittedName>
</protein>
<dbReference type="PROSITE" id="PS50122">
    <property type="entry name" value="CHEB"/>
    <property type="match status" value="1"/>
</dbReference>
<dbReference type="AlphaFoldDB" id="A0A2T4JXV4"/>
<dbReference type="InterPro" id="IPR035909">
    <property type="entry name" value="CheB_C"/>
</dbReference>